<keyword evidence="2" id="KW-0732">Signal</keyword>
<accession>A0ABR6ZI18</accession>
<keyword evidence="4" id="KW-1185">Reference proteome</keyword>
<evidence type="ECO:0000313" key="3">
    <source>
        <dbReference type="EMBL" id="MBC3911231.1"/>
    </source>
</evidence>
<gene>
    <name evidence="3" type="ORF">H8L47_27095</name>
</gene>
<comment type="caution">
    <text evidence="3">The sequence shown here is derived from an EMBL/GenBank/DDBJ whole genome shotgun (WGS) entry which is preliminary data.</text>
</comment>
<reference evidence="3 4" key="1">
    <citation type="submission" date="2020-08" db="EMBL/GenBank/DDBJ databases">
        <title>Novel species isolated from subtropical streams in China.</title>
        <authorList>
            <person name="Lu H."/>
        </authorList>
    </citation>
    <scope>NUCLEOTIDE SEQUENCE [LARGE SCALE GENOMIC DNA]</scope>
    <source>
        <strain evidence="3 4">NL8W</strain>
    </source>
</reference>
<evidence type="ECO:0008006" key="5">
    <source>
        <dbReference type="Google" id="ProtNLM"/>
    </source>
</evidence>
<feature type="transmembrane region" description="Helical" evidence="1">
    <location>
        <begin position="32"/>
        <end position="52"/>
    </location>
</feature>
<protein>
    <recommendedName>
        <fullName evidence="5">Ankyrin repeat domain-containing protein</fullName>
    </recommendedName>
</protein>
<organism evidence="3 4">
    <name type="scientific">Undibacterium umbellatum</name>
    <dbReference type="NCBI Taxonomy" id="2762300"/>
    <lineage>
        <taxon>Bacteria</taxon>
        <taxon>Pseudomonadati</taxon>
        <taxon>Pseudomonadota</taxon>
        <taxon>Betaproteobacteria</taxon>
        <taxon>Burkholderiales</taxon>
        <taxon>Oxalobacteraceae</taxon>
        <taxon>Undibacterium</taxon>
    </lineage>
</organism>
<feature type="signal peptide" evidence="2">
    <location>
        <begin position="1"/>
        <end position="22"/>
    </location>
</feature>
<feature type="chain" id="PRO_5046461681" description="Ankyrin repeat domain-containing protein" evidence="2">
    <location>
        <begin position="23"/>
        <end position="445"/>
    </location>
</feature>
<dbReference type="EMBL" id="JACOFX010000027">
    <property type="protein sequence ID" value="MBC3911231.1"/>
    <property type="molecule type" value="Genomic_DNA"/>
</dbReference>
<evidence type="ECO:0000256" key="1">
    <source>
        <dbReference type="SAM" id="Phobius"/>
    </source>
</evidence>
<sequence length="445" mass="49013">MPRLYRLLFTLFCFSFASPAFAFSQRSELEELIIAAAGSALFSLIAMIVIFIKSEKSFLPRLLISLASPLLVFPVCMAGSMATSYIVKQASDMKKDQNLAQQAQAESAAWQNNPLRINACGGDSATLKIELASDVHDDATRLRVLDECILPRADAVSLQAMLLDRLARNTEQWAYCTYLDRVMQRMDTSLLDVFVEQKLALACPSDIYSAAGDGTTVEPSWWDLVNQQRNGDTAQLLKTLRYLQAHGVNMKVAVNGRSLLSMAMESSKPALILFALDAGAAPDLHAEETSTLSPLEIWTLQRFSFVEMGTYSDADRQSIQARLRDMTGKEADALAHKLRYKGGLDHATDGGAGLLAYLIKSGASLRSMNRGGNGAFSAYTRLSPNLLEVINKLNDQQLLEFICPEAAPVDEGYSVYKQAIQIDNKELTSFLKQRNMPETCPAPQK</sequence>
<keyword evidence="1" id="KW-1133">Transmembrane helix</keyword>
<dbReference type="RefSeq" id="WP_186956942.1">
    <property type="nucleotide sequence ID" value="NZ_JACOFX010000027.1"/>
</dbReference>
<evidence type="ECO:0000256" key="2">
    <source>
        <dbReference type="SAM" id="SignalP"/>
    </source>
</evidence>
<feature type="transmembrane region" description="Helical" evidence="1">
    <location>
        <begin position="64"/>
        <end position="87"/>
    </location>
</feature>
<evidence type="ECO:0000313" key="4">
    <source>
        <dbReference type="Proteomes" id="UP000646911"/>
    </source>
</evidence>
<keyword evidence="1" id="KW-0812">Transmembrane</keyword>
<keyword evidence="1" id="KW-0472">Membrane</keyword>
<name>A0ABR6ZI18_9BURK</name>
<proteinExistence type="predicted"/>
<dbReference type="Proteomes" id="UP000646911">
    <property type="component" value="Unassembled WGS sequence"/>
</dbReference>